<dbReference type="GO" id="GO:0003677">
    <property type="term" value="F:DNA binding"/>
    <property type="evidence" value="ECO:0007669"/>
    <property type="project" value="UniProtKB-KW"/>
</dbReference>
<dbReference type="Gene3D" id="2.40.330.10">
    <property type="entry name" value="DNA-binding pseudobarrel domain"/>
    <property type="match status" value="1"/>
</dbReference>
<dbReference type="PROSITE" id="PS50863">
    <property type="entry name" value="B3"/>
    <property type="match status" value="1"/>
</dbReference>
<evidence type="ECO:0000256" key="4">
    <source>
        <dbReference type="ARBA" id="ARBA00023163"/>
    </source>
</evidence>
<dbReference type="Proteomes" id="UP000824120">
    <property type="component" value="Chromosome 1"/>
</dbReference>
<keyword evidence="4" id="KW-0804">Transcription</keyword>
<evidence type="ECO:0000256" key="1">
    <source>
        <dbReference type="ARBA" id="ARBA00004123"/>
    </source>
</evidence>
<dbReference type="EMBL" id="JACXVP010000001">
    <property type="protein sequence ID" value="KAG5632374.1"/>
    <property type="molecule type" value="Genomic_DNA"/>
</dbReference>
<keyword evidence="2" id="KW-0805">Transcription regulation</keyword>
<protein>
    <recommendedName>
        <fullName evidence="6">TF-B3 domain-containing protein</fullName>
    </recommendedName>
</protein>
<proteinExistence type="predicted"/>
<name>A0A9J6B6N4_SOLCO</name>
<dbReference type="InterPro" id="IPR003340">
    <property type="entry name" value="B3_DNA-bd"/>
</dbReference>
<keyword evidence="8" id="KW-1185">Reference proteome</keyword>
<organism evidence="7 8">
    <name type="scientific">Solanum commersonii</name>
    <name type="common">Commerson's wild potato</name>
    <name type="synonym">Commerson's nightshade</name>
    <dbReference type="NCBI Taxonomy" id="4109"/>
    <lineage>
        <taxon>Eukaryota</taxon>
        <taxon>Viridiplantae</taxon>
        <taxon>Streptophyta</taxon>
        <taxon>Embryophyta</taxon>
        <taxon>Tracheophyta</taxon>
        <taxon>Spermatophyta</taxon>
        <taxon>Magnoliopsida</taxon>
        <taxon>eudicotyledons</taxon>
        <taxon>Gunneridae</taxon>
        <taxon>Pentapetalae</taxon>
        <taxon>asterids</taxon>
        <taxon>lamiids</taxon>
        <taxon>Solanales</taxon>
        <taxon>Solanaceae</taxon>
        <taxon>Solanoideae</taxon>
        <taxon>Solaneae</taxon>
        <taxon>Solanum</taxon>
    </lineage>
</organism>
<evidence type="ECO:0000313" key="8">
    <source>
        <dbReference type="Proteomes" id="UP000824120"/>
    </source>
</evidence>
<dbReference type="GO" id="GO:0005634">
    <property type="term" value="C:nucleus"/>
    <property type="evidence" value="ECO:0007669"/>
    <property type="project" value="UniProtKB-SubCell"/>
</dbReference>
<sequence length="202" mass="23451">MKVNGHRFEAGSVEFVEQHGLKLGDILMFRHEENMEFEVSIFYSSHCDREYVEYLEEGGGGGGRDHTSEEISKKFNFKERPTRKIKPSIKASAHVNAATHHKSLDHSHFKCIIREYCFSRGYLKGDHIMFEVIATGETRIWKFQVTDREAPLQKFQGKFSHSDILSEDSHIGPQFEFGLRHNIMKKTLKHESSQCTSSYFNF</sequence>
<dbReference type="SUPFAM" id="SSF101936">
    <property type="entry name" value="DNA-binding pseudobarrel domain"/>
    <property type="match status" value="1"/>
</dbReference>
<dbReference type="PANTHER" id="PTHR31674">
    <property type="entry name" value="B3 DOMAIN-CONTAINING PROTEIN REM-LIKE 3-RELATED"/>
    <property type="match status" value="1"/>
</dbReference>
<accession>A0A9J6B6N4</accession>
<evidence type="ECO:0000256" key="2">
    <source>
        <dbReference type="ARBA" id="ARBA00023015"/>
    </source>
</evidence>
<comment type="caution">
    <text evidence="7">The sequence shown here is derived from an EMBL/GenBank/DDBJ whole genome shotgun (WGS) entry which is preliminary data.</text>
</comment>
<evidence type="ECO:0000256" key="5">
    <source>
        <dbReference type="ARBA" id="ARBA00023242"/>
    </source>
</evidence>
<comment type="subcellular location">
    <subcellularLocation>
        <location evidence="1">Nucleus</location>
    </subcellularLocation>
</comment>
<evidence type="ECO:0000256" key="3">
    <source>
        <dbReference type="ARBA" id="ARBA00023125"/>
    </source>
</evidence>
<gene>
    <name evidence="7" type="ORF">H5410_004091</name>
</gene>
<dbReference type="PANTHER" id="PTHR31674:SF83">
    <property type="entry name" value="B3 DOMAIN-CONTAINING PROTEIN REM10-LIKE"/>
    <property type="match status" value="1"/>
</dbReference>
<reference evidence="7 8" key="1">
    <citation type="submission" date="2020-09" db="EMBL/GenBank/DDBJ databases">
        <title>De no assembly of potato wild relative species, Solanum commersonii.</title>
        <authorList>
            <person name="Cho K."/>
        </authorList>
    </citation>
    <scope>NUCLEOTIDE SEQUENCE [LARGE SCALE GENOMIC DNA]</scope>
    <source>
        <strain evidence="7">LZ3.2</strain>
        <tissue evidence="7">Leaf</tissue>
    </source>
</reference>
<dbReference type="AlphaFoldDB" id="A0A9J6B6N4"/>
<dbReference type="InterPro" id="IPR015300">
    <property type="entry name" value="DNA-bd_pseudobarrel_sf"/>
</dbReference>
<dbReference type="OrthoDB" id="1266513at2759"/>
<feature type="domain" description="TF-B3" evidence="6">
    <location>
        <begin position="1"/>
        <end position="45"/>
    </location>
</feature>
<evidence type="ECO:0000313" key="7">
    <source>
        <dbReference type="EMBL" id="KAG5632374.1"/>
    </source>
</evidence>
<dbReference type="InterPro" id="IPR039218">
    <property type="entry name" value="REM_fam"/>
</dbReference>
<keyword evidence="3" id="KW-0238">DNA-binding</keyword>
<evidence type="ECO:0000259" key="6">
    <source>
        <dbReference type="PROSITE" id="PS50863"/>
    </source>
</evidence>
<keyword evidence="5" id="KW-0539">Nucleus</keyword>